<dbReference type="GO" id="GO:0003676">
    <property type="term" value="F:nucleic acid binding"/>
    <property type="evidence" value="ECO:0007669"/>
    <property type="project" value="InterPro"/>
</dbReference>
<reference evidence="2 3" key="1">
    <citation type="journal article" date="2019" name="Genome Biol. Evol.">
        <title>Insights into the evolution of the New World diploid cottons (Gossypium, subgenus Houzingenia) based on genome sequencing.</title>
        <authorList>
            <person name="Grover C.E."/>
            <person name="Arick M.A. 2nd"/>
            <person name="Thrash A."/>
            <person name="Conover J.L."/>
            <person name="Sanders W.S."/>
            <person name="Peterson D.G."/>
            <person name="Frelichowski J.E."/>
            <person name="Scheffler J.A."/>
            <person name="Scheffler B.E."/>
            <person name="Wendel J.F."/>
        </authorList>
    </citation>
    <scope>NUCLEOTIDE SEQUENCE [LARGE SCALE GENOMIC DNA]</scope>
    <source>
        <strain evidence="2">5</strain>
        <tissue evidence="2">Leaf</tissue>
    </source>
</reference>
<evidence type="ECO:0000313" key="2">
    <source>
        <dbReference type="EMBL" id="MBA0739245.1"/>
    </source>
</evidence>
<dbReference type="Proteomes" id="UP000593579">
    <property type="component" value="Unassembled WGS sequence"/>
</dbReference>
<evidence type="ECO:0000259" key="1">
    <source>
        <dbReference type="Pfam" id="PF13456"/>
    </source>
</evidence>
<dbReference type="InterPro" id="IPR036397">
    <property type="entry name" value="RNaseH_sf"/>
</dbReference>
<dbReference type="InterPro" id="IPR052929">
    <property type="entry name" value="RNase_H-like_EbsB-rel"/>
</dbReference>
<dbReference type="InterPro" id="IPR002156">
    <property type="entry name" value="RNaseH_domain"/>
</dbReference>
<evidence type="ECO:0000313" key="3">
    <source>
        <dbReference type="Proteomes" id="UP000593579"/>
    </source>
</evidence>
<dbReference type="Pfam" id="PF13456">
    <property type="entry name" value="RVT_3"/>
    <property type="match status" value="1"/>
</dbReference>
<dbReference type="PANTHER" id="PTHR47074:SF48">
    <property type="entry name" value="POLYNUCLEOTIDYL TRANSFERASE, RIBONUCLEASE H-LIKE SUPERFAMILY PROTEIN"/>
    <property type="match status" value="1"/>
</dbReference>
<dbReference type="GO" id="GO:0004523">
    <property type="term" value="F:RNA-DNA hybrid ribonuclease activity"/>
    <property type="evidence" value="ECO:0007669"/>
    <property type="project" value="InterPro"/>
</dbReference>
<keyword evidence="3" id="KW-1185">Reference proteome</keyword>
<dbReference type="AlphaFoldDB" id="A0A7J9BT59"/>
<dbReference type="EMBL" id="JABEZY010000006">
    <property type="protein sequence ID" value="MBA0739245.1"/>
    <property type="molecule type" value="Genomic_DNA"/>
</dbReference>
<organism evidence="2 3">
    <name type="scientific">Gossypium gossypioides</name>
    <name type="common">Mexican cotton</name>
    <name type="synonym">Selera gossypioides</name>
    <dbReference type="NCBI Taxonomy" id="34282"/>
    <lineage>
        <taxon>Eukaryota</taxon>
        <taxon>Viridiplantae</taxon>
        <taxon>Streptophyta</taxon>
        <taxon>Embryophyta</taxon>
        <taxon>Tracheophyta</taxon>
        <taxon>Spermatophyta</taxon>
        <taxon>Magnoliopsida</taxon>
        <taxon>eudicotyledons</taxon>
        <taxon>Gunneridae</taxon>
        <taxon>Pentapetalae</taxon>
        <taxon>rosids</taxon>
        <taxon>malvids</taxon>
        <taxon>Malvales</taxon>
        <taxon>Malvaceae</taxon>
        <taxon>Malvoideae</taxon>
        <taxon>Gossypium</taxon>
    </lineage>
</organism>
<comment type="caution">
    <text evidence="2">The sequence shown here is derived from an EMBL/GenBank/DDBJ whole genome shotgun (WGS) entry which is preliminary data.</text>
</comment>
<dbReference type="InterPro" id="IPR044730">
    <property type="entry name" value="RNase_H-like_dom_plant"/>
</dbReference>
<gene>
    <name evidence="2" type="ORF">Gogos_012533</name>
</gene>
<dbReference type="OrthoDB" id="990874at2759"/>
<dbReference type="CDD" id="cd06222">
    <property type="entry name" value="RNase_H_like"/>
    <property type="match status" value="1"/>
</dbReference>
<name>A0A7J9BT59_GOSGO</name>
<proteinExistence type="predicted"/>
<dbReference type="Gene3D" id="3.30.420.10">
    <property type="entry name" value="Ribonuclease H-like superfamily/Ribonuclease H"/>
    <property type="match status" value="1"/>
</dbReference>
<feature type="domain" description="RNase H type-1" evidence="1">
    <location>
        <begin position="17"/>
        <end position="135"/>
    </location>
</feature>
<sequence>MVQKKWEKPPIVKVKVNFDAAISKDKIGFGVLARDDEGFVVGRSYGFRVEKTQVEWVELQAFEESIKVASFMHTTNIIFETDCTSFANRIRNRGVDITIIGQRINELYKSKNILKKAEFMWVNRNCNKAMNFLSKFDITNNCNLNFGMDYPLTVHDFVIVVAIN</sequence>
<protein>
    <recommendedName>
        <fullName evidence="1">RNase H type-1 domain-containing protein</fullName>
    </recommendedName>
</protein>
<accession>A0A7J9BT59</accession>
<dbReference type="PANTHER" id="PTHR47074">
    <property type="entry name" value="BNAC02G40300D PROTEIN"/>
    <property type="match status" value="1"/>
</dbReference>